<dbReference type="Proteomes" id="UP001432099">
    <property type="component" value="Chromosome"/>
</dbReference>
<keyword evidence="6" id="KW-1185">Reference proteome</keyword>
<name>A0ABM8IGL2_9FIRM</name>
<dbReference type="SMART" id="SM00354">
    <property type="entry name" value="HTH_LACI"/>
    <property type="match status" value="1"/>
</dbReference>
<dbReference type="Gene3D" id="3.40.50.2300">
    <property type="match status" value="2"/>
</dbReference>
<evidence type="ECO:0000256" key="2">
    <source>
        <dbReference type="ARBA" id="ARBA00023125"/>
    </source>
</evidence>
<dbReference type="InterPro" id="IPR046335">
    <property type="entry name" value="LacI/GalR-like_sensor"/>
</dbReference>
<evidence type="ECO:0000313" key="6">
    <source>
        <dbReference type="Proteomes" id="UP001432099"/>
    </source>
</evidence>
<organism evidence="5 6">
    <name type="scientific">Turicibacter faecis</name>
    <dbReference type="NCBI Taxonomy" id="2963365"/>
    <lineage>
        <taxon>Bacteria</taxon>
        <taxon>Bacillati</taxon>
        <taxon>Bacillota</taxon>
        <taxon>Erysipelotrichia</taxon>
        <taxon>Erysipelotrichales</taxon>
        <taxon>Turicibacteraceae</taxon>
        <taxon>Turicibacter</taxon>
    </lineage>
</organism>
<sequence length="337" mass="37893">MAKIKDIADLTGFSITTISRVLNQDKNFNVSDDTRLKIMTAAEKLNYVPLSKRNKTAKRNTAITIGLIYWYSVAEEITDPYYMSIRLAIENHCQSRNIQLQKIYLPSTSYDEISAMNLDGLIALGKYSEEEIQSLHATHPHLVLVDCYSKHYNIDVVIADLKEATKDIIDYLVDLKLTKIGFICGVEKTLDGQELLDVRLTTYINQMTKLKAFQQNNIYLGSFTADSGYEIMSDIIKKGKLLDAYIVASDALAIGCLKALNENNIKVPETVSIISYDNISLSQYTIPSLTTIDMNTKHMGETALDLIIERITNDRTIAKKVTIPTQLIKRASTKTKS</sequence>
<evidence type="ECO:0000313" key="5">
    <source>
        <dbReference type="EMBL" id="BEH90374.1"/>
    </source>
</evidence>
<keyword evidence="2" id="KW-0238">DNA-binding</keyword>
<dbReference type="Pfam" id="PF00356">
    <property type="entry name" value="LacI"/>
    <property type="match status" value="1"/>
</dbReference>
<dbReference type="EMBL" id="AP028127">
    <property type="protein sequence ID" value="BEH90374.1"/>
    <property type="molecule type" value="Genomic_DNA"/>
</dbReference>
<evidence type="ECO:0000256" key="1">
    <source>
        <dbReference type="ARBA" id="ARBA00023015"/>
    </source>
</evidence>
<dbReference type="Pfam" id="PF13377">
    <property type="entry name" value="Peripla_BP_3"/>
    <property type="match status" value="1"/>
</dbReference>
<keyword evidence="1" id="KW-0805">Transcription regulation</keyword>
<gene>
    <name evidence="5" type="primary">galR</name>
    <name evidence="5" type="ORF">T23_04760</name>
</gene>
<dbReference type="InterPro" id="IPR000843">
    <property type="entry name" value="HTH_LacI"/>
</dbReference>
<evidence type="ECO:0000256" key="3">
    <source>
        <dbReference type="ARBA" id="ARBA00023163"/>
    </source>
</evidence>
<dbReference type="PANTHER" id="PTHR30146">
    <property type="entry name" value="LACI-RELATED TRANSCRIPTIONAL REPRESSOR"/>
    <property type="match status" value="1"/>
</dbReference>
<dbReference type="InterPro" id="IPR028082">
    <property type="entry name" value="Peripla_BP_I"/>
</dbReference>
<accession>A0ABM8IGL2</accession>
<feature type="domain" description="HTH lacI-type" evidence="4">
    <location>
        <begin position="2"/>
        <end position="57"/>
    </location>
</feature>
<protein>
    <submittedName>
        <fullName evidence="5">LacI family transcriptional regulator</fullName>
    </submittedName>
</protein>
<dbReference type="SUPFAM" id="SSF53822">
    <property type="entry name" value="Periplasmic binding protein-like I"/>
    <property type="match status" value="1"/>
</dbReference>
<dbReference type="PROSITE" id="PS50932">
    <property type="entry name" value="HTH_LACI_2"/>
    <property type="match status" value="1"/>
</dbReference>
<dbReference type="SUPFAM" id="SSF47413">
    <property type="entry name" value="lambda repressor-like DNA-binding domains"/>
    <property type="match status" value="1"/>
</dbReference>
<dbReference type="CDD" id="cd01392">
    <property type="entry name" value="HTH_LacI"/>
    <property type="match status" value="1"/>
</dbReference>
<reference evidence="5" key="1">
    <citation type="journal article" date="2024" name="Int. J. Syst. Evol. Microbiol.">
        <title>Turicibacter faecis sp. nov., isolated from faeces of heart failure mouse model.</title>
        <authorList>
            <person name="Imamura Y."/>
            <person name="Motooka D."/>
            <person name="Nakajima Y."/>
            <person name="Ito S."/>
            <person name="Kitakaze M."/>
            <person name="Iida T."/>
            <person name="Nakamura S."/>
        </authorList>
    </citation>
    <scope>NUCLEOTIDE SEQUENCE</scope>
    <source>
        <strain evidence="5">TC023</strain>
    </source>
</reference>
<evidence type="ECO:0000259" key="4">
    <source>
        <dbReference type="PROSITE" id="PS50932"/>
    </source>
</evidence>
<dbReference type="RefSeq" id="WP_161831201.1">
    <property type="nucleotide sequence ID" value="NZ_AP028127.1"/>
</dbReference>
<dbReference type="InterPro" id="IPR010982">
    <property type="entry name" value="Lambda_DNA-bd_dom_sf"/>
</dbReference>
<dbReference type="CDD" id="cd01544">
    <property type="entry name" value="PBP1_GalR"/>
    <property type="match status" value="1"/>
</dbReference>
<proteinExistence type="predicted"/>
<dbReference type="Gene3D" id="1.10.260.40">
    <property type="entry name" value="lambda repressor-like DNA-binding domains"/>
    <property type="match status" value="1"/>
</dbReference>
<dbReference type="PANTHER" id="PTHR30146:SF149">
    <property type="entry name" value="HTH-TYPE TRANSCRIPTIONAL REGULATOR EBGR"/>
    <property type="match status" value="1"/>
</dbReference>
<keyword evidence="3" id="KW-0804">Transcription</keyword>